<dbReference type="InterPro" id="IPR036186">
    <property type="entry name" value="Serpin_sf"/>
</dbReference>
<dbReference type="Proteomes" id="UP000499080">
    <property type="component" value="Unassembled WGS sequence"/>
</dbReference>
<evidence type="ECO:0000313" key="7">
    <source>
        <dbReference type="Proteomes" id="UP000499080"/>
    </source>
</evidence>
<keyword evidence="7" id="KW-1185">Reference proteome</keyword>
<evidence type="ECO:0000256" key="2">
    <source>
        <dbReference type="ARBA" id="ARBA00022690"/>
    </source>
</evidence>
<dbReference type="OrthoDB" id="47207at2759"/>
<dbReference type="InterPro" id="IPR000215">
    <property type="entry name" value="Serpin_fam"/>
</dbReference>
<dbReference type="GO" id="GO:0004867">
    <property type="term" value="F:serine-type endopeptidase inhibitor activity"/>
    <property type="evidence" value="ECO:0007669"/>
    <property type="project" value="UniProtKB-KW"/>
</dbReference>
<keyword evidence="2" id="KW-0646">Protease inhibitor</keyword>
<dbReference type="PANTHER" id="PTHR11461:SF211">
    <property type="entry name" value="GH10112P-RELATED"/>
    <property type="match status" value="1"/>
</dbReference>
<feature type="domain" description="Serpin" evidence="5">
    <location>
        <begin position="134"/>
        <end position="471"/>
    </location>
</feature>
<dbReference type="Gene3D" id="2.30.39.10">
    <property type="entry name" value="Alpha-1-antitrypsin, domain 1"/>
    <property type="match status" value="1"/>
</dbReference>
<accession>A0A4Y2DN65</accession>
<dbReference type="InterPro" id="IPR023796">
    <property type="entry name" value="Serpin_dom"/>
</dbReference>
<keyword evidence="3" id="KW-0722">Serine protease inhibitor</keyword>
<evidence type="ECO:0000259" key="5">
    <source>
        <dbReference type="SMART" id="SM00093"/>
    </source>
</evidence>
<evidence type="ECO:0000256" key="3">
    <source>
        <dbReference type="ARBA" id="ARBA00022900"/>
    </source>
</evidence>
<dbReference type="PROSITE" id="PS00284">
    <property type="entry name" value="SERPIN"/>
    <property type="match status" value="1"/>
</dbReference>
<protein>
    <submittedName>
        <fullName evidence="6">Serpin B9</fullName>
    </submittedName>
</protein>
<evidence type="ECO:0000256" key="1">
    <source>
        <dbReference type="ARBA" id="ARBA00009500"/>
    </source>
</evidence>
<sequence length="471" mass="53348">MKTLREAANQRTRLFSLARIEVKVGEVKAPSPNFRGTQAEERLTLDRFNMHQSRAHDESSVELNLEPATLWCHKAFVVSSDIKRNRGFSDGEIGLGAASYIATYFIVTPQIRAIDRTQQYGKAAPRVHSVKLDHNMVLQSIDSSNLRGNYKICCGELKDVLGYQKAGMTKESVHLAFKRFLTDKLKKSAKFTLNAANAILVDNELGLSSDFKKKVQKTYFANVSNVDFQTNTSEILNGINSWVSKQTNGKISQLLDSLDQKTVFIILNAVYFKSLWKYPFDPKNNHWRTFLNNNQESEAKSIQMMRMTKRFGISSVSDCEALELPYIVDDVVMLIMLPKRGLKSLEQKLSHRSIVKIFKAMRYTRVNAAIPKFKIEFYRSLVPELKRLGVKTVFENADFSGMIENESVPVSDFLHKAVIEVNEEGTEAAAATSTKTTKSLIPVFVVDRPFVFAIVDKRTNFVLFLGRVSNL</sequence>
<reference evidence="6 7" key="1">
    <citation type="journal article" date="2019" name="Sci. Rep.">
        <title>Orb-weaving spider Araneus ventricosus genome elucidates the spidroin gene catalogue.</title>
        <authorList>
            <person name="Kono N."/>
            <person name="Nakamura H."/>
            <person name="Ohtoshi R."/>
            <person name="Moran D.A.P."/>
            <person name="Shinohara A."/>
            <person name="Yoshida Y."/>
            <person name="Fujiwara M."/>
            <person name="Mori M."/>
            <person name="Tomita M."/>
            <person name="Arakawa K."/>
        </authorList>
    </citation>
    <scope>NUCLEOTIDE SEQUENCE [LARGE SCALE GENOMIC DNA]</scope>
</reference>
<proteinExistence type="inferred from homology"/>
<name>A0A4Y2DN65_ARAVE</name>
<dbReference type="SMART" id="SM00093">
    <property type="entry name" value="SERPIN"/>
    <property type="match status" value="1"/>
</dbReference>
<dbReference type="InterPro" id="IPR042178">
    <property type="entry name" value="Serpin_sf_1"/>
</dbReference>
<evidence type="ECO:0000256" key="4">
    <source>
        <dbReference type="RuleBase" id="RU000411"/>
    </source>
</evidence>
<dbReference type="PANTHER" id="PTHR11461">
    <property type="entry name" value="SERINE PROTEASE INHIBITOR, SERPIN"/>
    <property type="match status" value="1"/>
</dbReference>
<gene>
    <name evidence="6" type="primary">SERPINB9</name>
    <name evidence="6" type="ORF">AVEN_38993_1</name>
</gene>
<comment type="caution">
    <text evidence="6">The sequence shown here is derived from an EMBL/GenBank/DDBJ whole genome shotgun (WGS) entry which is preliminary data.</text>
</comment>
<organism evidence="6 7">
    <name type="scientific">Araneus ventricosus</name>
    <name type="common">Orbweaver spider</name>
    <name type="synonym">Epeira ventricosa</name>
    <dbReference type="NCBI Taxonomy" id="182803"/>
    <lineage>
        <taxon>Eukaryota</taxon>
        <taxon>Metazoa</taxon>
        <taxon>Ecdysozoa</taxon>
        <taxon>Arthropoda</taxon>
        <taxon>Chelicerata</taxon>
        <taxon>Arachnida</taxon>
        <taxon>Araneae</taxon>
        <taxon>Araneomorphae</taxon>
        <taxon>Entelegynae</taxon>
        <taxon>Araneoidea</taxon>
        <taxon>Araneidae</taxon>
        <taxon>Araneus</taxon>
    </lineage>
</organism>
<comment type="similarity">
    <text evidence="1 4">Belongs to the serpin family.</text>
</comment>
<evidence type="ECO:0000313" key="6">
    <source>
        <dbReference type="EMBL" id="GBM18221.1"/>
    </source>
</evidence>
<dbReference type="EMBL" id="BGPR01000400">
    <property type="protein sequence ID" value="GBM18221.1"/>
    <property type="molecule type" value="Genomic_DNA"/>
</dbReference>
<dbReference type="InterPro" id="IPR042185">
    <property type="entry name" value="Serpin_sf_2"/>
</dbReference>
<dbReference type="SUPFAM" id="SSF56574">
    <property type="entry name" value="Serpins"/>
    <property type="match status" value="1"/>
</dbReference>
<dbReference type="Pfam" id="PF00079">
    <property type="entry name" value="Serpin"/>
    <property type="match status" value="1"/>
</dbReference>
<dbReference type="AlphaFoldDB" id="A0A4Y2DN65"/>
<dbReference type="Gene3D" id="3.30.497.10">
    <property type="entry name" value="Antithrombin, subunit I, domain 2"/>
    <property type="match status" value="1"/>
</dbReference>
<dbReference type="GO" id="GO:0005615">
    <property type="term" value="C:extracellular space"/>
    <property type="evidence" value="ECO:0007669"/>
    <property type="project" value="InterPro"/>
</dbReference>
<dbReference type="InterPro" id="IPR023795">
    <property type="entry name" value="Serpin_CS"/>
</dbReference>